<dbReference type="EMBL" id="BJWL01000019">
    <property type="protein sequence ID" value="GFZ07333.1"/>
    <property type="molecule type" value="Genomic_DNA"/>
</dbReference>
<evidence type="ECO:0000313" key="2">
    <source>
        <dbReference type="Proteomes" id="UP000585474"/>
    </source>
</evidence>
<sequence length="144" mass="15886">MAPNLDDGKSLFKFVIQEGNGIKGLVDSGLQNVPAQYVQPPNERIDKSNAYPLDQAPIDLSGLDGLSHGQVVDAIARAAETFGFFQVAPEKKALYRKGVSPSPLVQYGTGFAPEEEEVLDWRDYVSMVYTNDEDALKHWPNECK</sequence>
<name>A0A7J0G981_9ERIC</name>
<keyword evidence="2" id="KW-1185">Reference proteome</keyword>
<reference evidence="1 2" key="1">
    <citation type="submission" date="2019-07" db="EMBL/GenBank/DDBJ databases">
        <title>De Novo Assembly of kiwifruit Actinidia rufa.</title>
        <authorList>
            <person name="Sugita-Konishi S."/>
            <person name="Sato K."/>
            <person name="Mori E."/>
            <person name="Abe Y."/>
            <person name="Kisaki G."/>
            <person name="Hamano K."/>
            <person name="Suezawa K."/>
            <person name="Otani M."/>
            <person name="Fukuda T."/>
            <person name="Manabe T."/>
            <person name="Gomi K."/>
            <person name="Tabuchi M."/>
            <person name="Akimitsu K."/>
            <person name="Kataoka I."/>
        </authorList>
    </citation>
    <scope>NUCLEOTIDE SEQUENCE [LARGE SCALE GENOMIC DNA]</scope>
    <source>
        <strain evidence="2">cv. Fuchu</strain>
    </source>
</reference>
<evidence type="ECO:0000313" key="1">
    <source>
        <dbReference type="EMBL" id="GFZ07333.1"/>
    </source>
</evidence>
<dbReference type="SUPFAM" id="SSF51197">
    <property type="entry name" value="Clavaminate synthase-like"/>
    <property type="match status" value="1"/>
</dbReference>
<dbReference type="InterPro" id="IPR027443">
    <property type="entry name" value="IPNS-like_sf"/>
</dbReference>
<protein>
    <submittedName>
        <fullName evidence="1">2-oxoglutarate (2OG) and Fe(II)-dependent oxygenase superfamily protein</fullName>
    </submittedName>
</protein>
<accession>A0A7J0G981</accession>
<dbReference type="AlphaFoldDB" id="A0A7J0G981"/>
<dbReference type="OrthoDB" id="288590at2759"/>
<comment type="caution">
    <text evidence="1">The sequence shown here is derived from an EMBL/GenBank/DDBJ whole genome shotgun (WGS) entry which is preliminary data.</text>
</comment>
<gene>
    <name evidence="1" type="ORF">Acr_19g0002700</name>
</gene>
<dbReference type="Gene3D" id="2.60.120.330">
    <property type="entry name" value="B-lactam Antibiotic, Isopenicillin N Synthase, Chain"/>
    <property type="match status" value="1"/>
</dbReference>
<organism evidence="1 2">
    <name type="scientific">Actinidia rufa</name>
    <dbReference type="NCBI Taxonomy" id="165716"/>
    <lineage>
        <taxon>Eukaryota</taxon>
        <taxon>Viridiplantae</taxon>
        <taxon>Streptophyta</taxon>
        <taxon>Embryophyta</taxon>
        <taxon>Tracheophyta</taxon>
        <taxon>Spermatophyta</taxon>
        <taxon>Magnoliopsida</taxon>
        <taxon>eudicotyledons</taxon>
        <taxon>Gunneridae</taxon>
        <taxon>Pentapetalae</taxon>
        <taxon>asterids</taxon>
        <taxon>Ericales</taxon>
        <taxon>Actinidiaceae</taxon>
        <taxon>Actinidia</taxon>
    </lineage>
</organism>
<proteinExistence type="predicted"/>
<dbReference type="Proteomes" id="UP000585474">
    <property type="component" value="Unassembled WGS sequence"/>
</dbReference>